<accession>A0ACA9NE34</accession>
<dbReference type="EMBL" id="CAJVPW010013026">
    <property type="protein sequence ID" value="CAG8641050.1"/>
    <property type="molecule type" value="Genomic_DNA"/>
</dbReference>
<proteinExistence type="predicted"/>
<protein>
    <submittedName>
        <fullName evidence="1">15513_t:CDS:1</fullName>
    </submittedName>
</protein>
<name>A0ACA9NE34_9GLOM</name>
<reference evidence="1" key="1">
    <citation type="submission" date="2021-06" db="EMBL/GenBank/DDBJ databases">
        <authorList>
            <person name="Kallberg Y."/>
            <person name="Tangrot J."/>
            <person name="Rosling A."/>
        </authorList>
    </citation>
    <scope>NUCLEOTIDE SEQUENCE</scope>
    <source>
        <strain evidence="1">28 12/20/2015</strain>
    </source>
</reference>
<evidence type="ECO:0000313" key="2">
    <source>
        <dbReference type="Proteomes" id="UP000789366"/>
    </source>
</evidence>
<keyword evidence="2" id="KW-1185">Reference proteome</keyword>
<dbReference type="Proteomes" id="UP000789366">
    <property type="component" value="Unassembled WGS sequence"/>
</dbReference>
<organism evidence="1 2">
    <name type="scientific">Cetraspora pellucida</name>
    <dbReference type="NCBI Taxonomy" id="1433469"/>
    <lineage>
        <taxon>Eukaryota</taxon>
        <taxon>Fungi</taxon>
        <taxon>Fungi incertae sedis</taxon>
        <taxon>Mucoromycota</taxon>
        <taxon>Glomeromycotina</taxon>
        <taxon>Glomeromycetes</taxon>
        <taxon>Diversisporales</taxon>
        <taxon>Gigasporaceae</taxon>
        <taxon>Cetraspora</taxon>
    </lineage>
</organism>
<gene>
    <name evidence="1" type="ORF">SPELUC_LOCUS8570</name>
</gene>
<comment type="caution">
    <text evidence="1">The sequence shown here is derived from an EMBL/GenBank/DDBJ whole genome shotgun (WGS) entry which is preliminary data.</text>
</comment>
<evidence type="ECO:0000313" key="1">
    <source>
        <dbReference type="EMBL" id="CAG8641050.1"/>
    </source>
</evidence>
<sequence>MSRTNKKRKEPSYEKDVVLNETLENANSNSSVYTSDEDTVDTSLS</sequence>
<feature type="non-terminal residue" evidence="1">
    <location>
        <position position="45"/>
    </location>
</feature>